<sequence>METLQHYLLPYIISNVAAIIILISSFYQPKLTRLFFMLLFGWASWLNFTVAQQNPGDYLAYAELSIPVYRDFINGWFKTNIREMVTIISVCQGLIALGMAFKGIWVKLACIGSIVFFLCISPLGVGAAFPFPLITAFAAYMIIRKDNMDYIWKFKKVNENIGLNRI</sequence>
<evidence type="ECO:0000256" key="1">
    <source>
        <dbReference type="SAM" id="Phobius"/>
    </source>
</evidence>
<keyword evidence="3" id="KW-1185">Reference proteome</keyword>
<protein>
    <submittedName>
        <fullName evidence="2">Uncharacterized protein</fullName>
    </submittedName>
</protein>
<dbReference type="EMBL" id="FNQC01000006">
    <property type="protein sequence ID" value="SDZ13250.1"/>
    <property type="molecule type" value="Genomic_DNA"/>
</dbReference>
<name>A0A1H3QIY2_9BACT</name>
<feature type="transmembrane region" description="Helical" evidence="1">
    <location>
        <begin position="34"/>
        <end position="52"/>
    </location>
</feature>
<proteinExistence type="predicted"/>
<evidence type="ECO:0000313" key="2">
    <source>
        <dbReference type="EMBL" id="SDZ13250.1"/>
    </source>
</evidence>
<feature type="transmembrane region" description="Helical" evidence="1">
    <location>
        <begin position="6"/>
        <end position="27"/>
    </location>
</feature>
<keyword evidence="1" id="KW-0812">Transmembrane</keyword>
<reference evidence="2 3" key="1">
    <citation type="submission" date="2016-10" db="EMBL/GenBank/DDBJ databases">
        <authorList>
            <person name="Varghese N."/>
            <person name="Submissions S."/>
        </authorList>
    </citation>
    <scope>NUCLEOTIDE SEQUENCE [LARGE SCALE GENOMIC DNA]</scope>
    <source>
        <strain evidence="2 3">DSM 17997</strain>
    </source>
</reference>
<keyword evidence="1" id="KW-0472">Membrane</keyword>
<organism evidence="2 3">
    <name type="scientific">Rhodonellum ikkaensis</name>
    <dbReference type="NCBI Taxonomy" id="336829"/>
    <lineage>
        <taxon>Bacteria</taxon>
        <taxon>Pseudomonadati</taxon>
        <taxon>Bacteroidota</taxon>
        <taxon>Cytophagia</taxon>
        <taxon>Cytophagales</taxon>
        <taxon>Cytophagaceae</taxon>
        <taxon>Rhodonellum</taxon>
    </lineage>
</organism>
<gene>
    <name evidence="2" type="ORF">SAMN05444412_106123</name>
</gene>
<keyword evidence="1" id="KW-1133">Transmembrane helix</keyword>
<feature type="transmembrane region" description="Helical" evidence="1">
    <location>
        <begin position="84"/>
        <end position="105"/>
    </location>
</feature>
<accession>A0A1H3QIY2</accession>
<feature type="transmembrane region" description="Helical" evidence="1">
    <location>
        <begin position="111"/>
        <end position="143"/>
    </location>
</feature>
<dbReference type="RefSeq" id="WP_051107550.1">
    <property type="nucleotide sequence ID" value="NZ_FNQC01000006.1"/>
</dbReference>
<comment type="caution">
    <text evidence="2">The sequence shown here is derived from an EMBL/GenBank/DDBJ whole genome shotgun (WGS) entry which is preliminary data.</text>
</comment>
<evidence type="ECO:0000313" key="3">
    <source>
        <dbReference type="Proteomes" id="UP000199663"/>
    </source>
</evidence>
<dbReference type="Proteomes" id="UP000199663">
    <property type="component" value="Unassembled WGS sequence"/>
</dbReference>